<organism evidence="2 3">
    <name type="scientific">Mycobacterium angelicum</name>
    <dbReference type="NCBI Taxonomy" id="470074"/>
    <lineage>
        <taxon>Bacteria</taxon>
        <taxon>Bacillati</taxon>
        <taxon>Actinomycetota</taxon>
        <taxon>Actinomycetes</taxon>
        <taxon>Mycobacteriales</taxon>
        <taxon>Mycobacteriaceae</taxon>
        <taxon>Mycobacterium</taxon>
    </lineage>
</organism>
<feature type="domain" description="PE" evidence="1">
    <location>
        <begin position="4"/>
        <end position="94"/>
    </location>
</feature>
<evidence type="ECO:0000313" key="3">
    <source>
        <dbReference type="Proteomes" id="UP000192284"/>
    </source>
</evidence>
<evidence type="ECO:0000259" key="1">
    <source>
        <dbReference type="Pfam" id="PF00934"/>
    </source>
</evidence>
<dbReference type="InterPro" id="IPR038332">
    <property type="entry name" value="PPE_sf"/>
</dbReference>
<reference evidence="2 3" key="1">
    <citation type="submission" date="2017-02" db="EMBL/GenBank/DDBJ databases">
        <title>The new phylogeny of genus Mycobacterium.</title>
        <authorList>
            <person name="Tortoli E."/>
            <person name="Trovato A."/>
            <person name="Cirillo D.M."/>
        </authorList>
    </citation>
    <scope>NUCLEOTIDE SEQUENCE [LARGE SCALE GENOMIC DNA]</scope>
    <source>
        <strain evidence="2 3">DSM 45057</strain>
    </source>
</reference>
<feature type="non-terminal residue" evidence="2">
    <location>
        <position position="130"/>
    </location>
</feature>
<protein>
    <submittedName>
        <fullName evidence="2">PE family protein</fullName>
    </submittedName>
</protein>
<dbReference type="AlphaFoldDB" id="A0A1W9ZBW8"/>
<evidence type="ECO:0000313" key="2">
    <source>
        <dbReference type="EMBL" id="ORA10982.1"/>
    </source>
</evidence>
<dbReference type="RefSeq" id="WP_139801953.1">
    <property type="nucleotide sequence ID" value="NZ_MVHE01000086.1"/>
</dbReference>
<dbReference type="Gene3D" id="1.10.287.850">
    <property type="entry name" value="HP0062-like domain"/>
    <property type="match status" value="1"/>
</dbReference>
<dbReference type="OrthoDB" id="4735238at2"/>
<dbReference type="EMBL" id="MVHE01000086">
    <property type="protein sequence ID" value="ORA10982.1"/>
    <property type="molecule type" value="Genomic_DNA"/>
</dbReference>
<name>A0A1W9ZBW8_MYCAN</name>
<gene>
    <name evidence="2" type="ORF">BST12_26320</name>
</gene>
<dbReference type="Pfam" id="PF00934">
    <property type="entry name" value="PE"/>
    <property type="match status" value="1"/>
</dbReference>
<dbReference type="SUPFAM" id="SSF140459">
    <property type="entry name" value="PE/PPE dimer-like"/>
    <property type="match status" value="1"/>
</dbReference>
<proteinExistence type="predicted"/>
<accession>A0A1W9ZBW8</accession>
<comment type="caution">
    <text evidence="2">The sequence shown here is derived from an EMBL/GenBank/DDBJ whole genome shotgun (WGS) entry which is preliminary data.</text>
</comment>
<dbReference type="InterPro" id="IPR000084">
    <property type="entry name" value="PE-PGRS_N"/>
</dbReference>
<dbReference type="FunFam" id="1.10.287.850:FF:000001">
    <property type="entry name" value="PE_PGRS39"/>
    <property type="match status" value="1"/>
</dbReference>
<sequence length="130" mass="12444">MSFVIAVPELMADAATSLASIGSTIGAANAAAAAPTAALLAAGADEISEAVAALFSAHAQSYQALGAQAAAFHDQFVQALTAGAGSYAAADAAAVSPLQQLLSLVNQPFMSALGRPLIGNGADGAAGSGD</sequence>
<keyword evidence="3" id="KW-1185">Reference proteome</keyword>
<dbReference type="Proteomes" id="UP000192284">
    <property type="component" value="Unassembled WGS sequence"/>
</dbReference>